<evidence type="ECO:0000256" key="4">
    <source>
        <dbReference type="SAM" id="MobiDB-lite"/>
    </source>
</evidence>
<evidence type="ECO:0000313" key="5">
    <source>
        <dbReference type="EMBL" id="AZT88620.1"/>
    </source>
</evidence>
<dbReference type="GO" id="GO:0003968">
    <property type="term" value="F:RNA-directed RNA polymerase activity"/>
    <property type="evidence" value="ECO:0007669"/>
    <property type="project" value="UniProtKB-KW"/>
</dbReference>
<evidence type="ECO:0000256" key="1">
    <source>
        <dbReference type="ARBA" id="ARBA00022484"/>
    </source>
</evidence>
<evidence type="ECO:0000256" key="3">
    <source>
        <dbReference type="ARBA" id="ARBA00022695"/>
    </source>
</evidence>
<evidence type="ECO:0000313" key="6">
    <source>
        <dbReference type="Proteomes" id="UP000679880"/>
    </source>
</evidence>
<protein>
    <submittedName>
        <fullName evidence="5">RNA-dependent RNA polymerase</fullName>
    </submittedName>
</protein>
<keyword evidence="1 5" id="KW-0696">RNA-directed RNA polymerase</keyword>
<organism evidence="5">
    <name type="scientific">Aspergillus neoniger ourmia-like virus 1</name>
    <dbReference type="NCBI Taxonomy" id="2501288"/>
    <lineage>
        <taxon>Viruses</taxon>
        <taxon>Riboviria</taxon>
        <taxon>Orthornavirae</taxon>
        <taxon>Lenarviricota</taxon>
        <taxon>Miaviricetes</taxon>
        <taxon>Ourlivirales</taxon>
        <taxon>Botourmiaviridae</taxon>
        <taxon>Penoulivirus</taxon>
        <taxon>Penoulivirus aspergilli</taxon>
        <taxon>Aspergillus penoulivirus</taxon>
    </lineage>
</organism>
<dbReference type="Proteomes" id="UP000679880">
    <property type="component" value="Segment"/>
</dbReference>
<name>A0A3Q9NN17_9VIRU</name>
<gene>
    <name evidence="5" type="ORF">AnOlV1_gp1</name>
</gene>
<sequence>MFKKILYTKTHVSDCQRQHTSCAVSGAGGVGKTPGLAPGGYCIAPVELGISTSFGREFLPVPRERHDARALPAKVPSSREKKRIRRIKQRKTCGQPPVAKEWAARQSRECGGIEPGNTYTRYSLLSHAHEDCTSAASLWKKAYNCVQHLAAELDVEPVKDLPPSILCGQLRSAVEGCFPDSADLRQRLSIKTVQKLERQACPSCEPRFRERLETWREARFQPIEVDEGHLALFKRMFKANIPPGWNRRQETFPYIPNGKASEAFKRTEGGNWNYEEFSDTCRYDLVFSSGKPRIVTMYSSYNSEVLYPLHQCLQQRLSRMGWLLVGPPTAEHVNALSGEGDYLSFDYTSATDNIKQPYVSAAVEALIECADPKLDDDQIRCLRVLSSLKLDEDGPIATRGQPMGSMMSFPLLCLVNKTVVDLALADLLQGGQLSFKEWTSHRLLVNGDDLLTREPRSKPGLNSLATRVFHHGGKVGLESNWEKTLSSPCEAEINSTLFRDGSLVKKTNVASLYMKPDVVDVLGYARESTTTARGFLQVVRNNANLLAFQQYKGYRDLPPTLQRLCRKDRKIRKALKSVPARQYKPEATNFFPVAPRPEGYDLTLEEEVQRINERVREIRPAVLARFDRTEVQEEFWWTRCPLPLDEDDPLYSPPEPPAPRKGRSLADGRSWRSVKFEKKPRKAEEPVLEVLASAWYAKQKEQLASIGRGIYQTNVSTSVVSDLPTRAAALVDLARGLKRSKQIRCDPSTQVPTGLGSPFTDGSDWIALE</sequence>
<dbReference type="InterPro" id="IPR043502">
    <property type="entry name" value="DNA/RNA_pol_sf"/>
</dbReference>
<feature type="region of interest" description="Disordered" evidence="4">
    <location>
        <begin position="647"/>
        <end position="666"/>
    </location>
</feature>
<keyword evidence="6" id="KW-1185">Reference proteome</keyword>
<reference evidence="5" key="1">
    <citation type="journal article" date="2019" name="PLoS ONE">
        <title>Hiding in plain sight: New virus genomes discovered via a systematic analysis of fungal public transcriptomes.</title>
        <authorList>
            <person name="Gilbert K.B."/>
            <person name="Holcomb E.E."/>
            <person name="Allscheid R.L."/>
            <person name="Carrington J.C."/>
        </authorList>
    </citation>
    <scope>NUCLEOTIDE SEQUENCE</scope>
    <source>
        <strain evidence="5">AnOlv1CBS 115656</strain>
    </source>
</reference>
<dbReference type="EMBL" id="MK279481">
    <property type="protein sequence ID" value="AZT88620.1"/>
    <property type="molecule type" value="Genomic_RNA"/>
</dbReference>
<keyword evidence="3" id="KW-0548">Nucleotidyltransferase</keyword>
<dbReference type="CDD" id="cd23183">
    <property type="entry name" value="ps-ssRNAv_Botourmiaviridae_RdRp"/>
    <property type="match status" value="1"/>
</dbReference>
<dbReference type="SUPFAM" id="SSF56672">
    <property type="entry name" value="DNA/RNA polymerases"/>
    <property type="match status" value="1"/>
</dbReference>
<keyword evidence="2" id="KW-0808">Transferase</keyword>
<evidence type="ECO:0000256" key="2">
    <source>
        <dbReference type="ARBA" id="ARBA00022679"/>
    </source>
</evidence>
<proteinExistence type="predicted"/>
<accession>A0A3Q9NN17</accession>